<name>A0ABX1I4U2_9GAMM</name>
<proteinExistence type="predicted"/>
<protein>
    <submittedName>
        <fullName evidence="1">Uncharacterized protein</fullName>
    </submittedName>
</protein>
<comment type="caution">
    <text evidence="1">The sequence shown here is derived from an EMBL/GenBank/DDBJ whole genome shotgun (WGS) entry which is preliminary data.</text>
</comment>
<reference evidence="1 2" key="1">
    <citation type="submission" date="2020-04" db="EMBL/GenBank/DDBJ databases">
        <title>Draft Whole-Genome sequence of Marichromatium bheemlicum DSM 18632, type strain.</title>
        <authorList>
            <person name="Kyndt J.A."/>
            <person name="Meyer T.E."/>
        </authorList>
    </citation>
    <scope>NUCLEOTIDE SEQUENCE [LARGE SCALE GENOMIC DNA]</scope>
    <source>
        <strain evidence="1 2">DSM 18632</strain>
    </source>
</reference>
<sequence>MQTKQTQALWELQRHGLPEIAETAARHWQAGQRYDPEDTLPIPRSLETLIEQCNWEIDRMAAAYP</sequence>
<gene>
    <name evidence="1" type="ORF">HF203_05015</name>
</gene>
<organism evidence="1 2">
    <name type="scientific">Marichromatium bheemlicum</name>
    <dbReference type="NCBI Taxonomy" id="365339"/>
    <lineage>
        <taxon>Bacteria</taxon>
        <taxon>Pseudomonadati</taxon>
        <taxon>Pseudomonadota</taxon>
        <taxon>Gammaproteobacteria</taxon>
        <taxon>Chromatiales</taxon>
        <taxon>Chromatiaceae</taxon>
        <taxon>Marichromatium</taxon>
    </lineage>
</organism>
<keyword evidence="2" id="KW-1185">Reference proteome</keyword>
<dbReference type="Proteomes" id="UP000740754">
    <property type="component" value="Unassembled WGS sequence"/>
</dbReference>
<evidence type="ECO:0000313" key="2">
    <source>
        <dbReference type="Proteomes" id="UP000740754"/>
    </source>
</evidence>
<dbReference type="EMBL" id="JAAXKX010000004">
    <property type="protein sequence ID" value="NKN32578.1"/>
    <property type="molecule type" value="Genomic_DNA"/>
</dbReference>
<evidence type="ECO:0000313" key="1">
    <source>
        <dbReference type="EMBL" id="NKN32578.1"/>
    </source>
</evidence>
<accession>A0ABX1I4U2</accession>